<name>W4IKB6_PLAFA</name>
<dbReference type="SUPFAM" id="SSF140924">
    <property type="entry name" value="Duffy binding domain-like"/>
    <property type="match status" value="1"/>
</dbReference>
<dbReference type="GO" id="GO:0046789">
    <property type="term" value="F:host cell surface receptor binding"/>
    <property type="evidence" value="ECO:0007669"/>
    <property type="project" value="InterPro"/>
</dbReference>
<dbReference type="EMBL" id="KI926044">
    <property type="protein sequence ID" value="ETW43499.1"/>
    <property type="molecule type" value="Genomic_DNA"/>
</dbReference>
<dbReference type="Gene3D" id="1.20.1310.20">
    <property type="entry name" value="Duffy-antigen binding domain"/>
    <property type="match status" value="1"/>
</dbReference>
<feature type="region of interest" description="Disordered" evidence="1">
    <location>
        <begin position="33"/>
        <end position="67"/>
    </location>
</feature>
<feature type="compositionally biased region" description="Basic and acidic residues" evidence="1">
    <location>
        <begin position="53"/>
        <end position="67"/>
    </location>
</feature>
<feature type="domain" description="Plasmodium falciparum erythrocyte membrane protein-1 N-terminal segment" evidence="3">
    <location>
        <begin position="16"/>
        <end position="52"/>
    </location>
</feature>
<dbReference type="Proteomes" id="UP000019114">
    <property type="component" value="Unassembled WGS sequence"/>
</dbReference>
<dbReference type="InterPro" id="IPR008602">
    <property type="entry name" value="Duffy-antigen-binding"/>
</dbReference>
<protein>
    <submittedName>
        <fullName evidence="5">Uncharacterized protein</fullName>
    </submittedName>
</protein>
<feature type="domain" description="Duffy-antigen binding" evidence="2">
    <location>
        <begin position="117"/>
        <end position="305"/>
    </location>
</feature>
<evidence type="ECO:0000313" key="6">
    <source>
        <dbReference type="Proteomes" id="UP000019114"/>
    </source>
</evidence>
<dbReference type="InterPro" id="IPR042202">
    <property type="entry name" value="Duffy-ag-bd_sf"/>
</dbReference>
<dbReference type="InterPro" id="IPR029210">
    <property type="entry name" value="PfEMP1_NTS"/>
</dbReference>
<dbReference type="GO" id="GO:0016020">
    <property type="term" value="C:membrane"/>
    <property type="evidence" value="ECO:0007669"/>
    <property type="project" value="InterPro"/>
</dbReference>
<accession>W4IKB6</accession>
<feature type="domain" description="Duffy-binding-like" evidence="4">
    <location>
        <begin position="309"/>
        <end position="396"/>
    </location>
</feature>
<dbReference type="Pfam" id="PF15447">
    <property type="entry name" value="NTS"/>
    <property type="match status" value="1"/>
</dbReference>
<evidence type="ECO:0000256" key="1">
    <source>
        <dbReference type="SAM" id="MobiDB-lite"/>
    </source>
</evidence>
<dbReference type="Gene3D" id="1.20.58.830">
    <property type="match status" value="1"/>
</dbReference>
<evidence type="ECO:0000259" key="2">
    <source>
        <dbReference type="Pfam" id="PF05424"/>
    </source>
</evidence>
<evidence type="ECO:0000313" key="5">
    <source>
        <dbReference type="EMBL" id="ETW43499.1"/>
    </source>
</evidence>
<dbReference type="FunFam" id="1.20.1310.20:FF:000001">
    <property type="entry name" value="Erythrocyte membrane protein 1, PfEMP1"/>
    <property type="match status" value="1"/>
</dbReference>
<dbReference type="InterPro" id="IPR054595">
    <property type="entry name" value="DBL_C"/>
</dbReference>
<dbReference type="Pfam" id="PF22672">
    <property type="entry name" value="DBL_C"/>
    <property type="match status" value="1"/>
</dbReference>
<dbReference type="OrthoDB" id="10572144at2759"/>
<evidence type="ECO:0000259" key="4">
    <source>
        <dbReference type="Pfam" id="PF22672"/>
    </source>
</evidence>
<reference evidence="5 6" key="2">
    <citation type="submission" date="2013-02" db="EMBL/GenBank/DDBJ databases">
        <title>The Genome Sequence of Plasmodium falciparum NF135/5.C10.</title>
        <authorList>
            <consortium name="The Broad Institute Genome Sequencing Platform"/>
            <consortium name="The Broad Institute Genome Sequencing Center for Infectious Disease"/>
            <person name="Neafsey D."/>
            <person name="Cheeseman I."/>
            <person name="Volkman S."/>
            <person name="Adams J."/>
            <person name="Walker B."/>
            <person name="Young S.K."/>
            <person name="Zeng Q."/>
            <person name="Gargeya S."/>
            <person name="Fitzgerald M."/>
            <person name="Haas B."/>
            <person name="Abouelleil A."/>
            <person name="Alvarado L."/>
            <person name="Arachchi H.M."/>
            <person name="Berlin A.M."/>
            <person name="Chapman S.B."/>
            <person name="Dewar J."/>
            <person name="Goldberg J."/>
            <person name="Griggs A."/>
            <person name="Gujja S."/>
            <person name="Hansen M."/>
            <person name="Howarth C."/>
            <person name="Imamovic A."/>
            <person name="Larimer J."/>
            <person name="McCowan C."/>
            <person name="Murphy C."/>
            <person name="Neiman D."/>
            <person name="Pearson M."/>
            <person name="Priest M."/>
            <person name="Roberts A."/>
            <person name="Saif S."/>
            <person name="Shea T."/>
            <person name="Sisk P."/>
            <person name="Sykes S."/>
            <person name="Wortman J."/>
            <person name="Nusbaum C."/>
            <person name="Birren B."/>
        </authorList>
    </citation>
    <scope>NUCLEOTIDE SEQUENCE [LARGE SCALE GENOMIC DNA]</scope>
    <source>
        <strain evidence="5 6">NF135/5.C10</strain>
    </source>
</reference>
<dbReference type="Pfam" id="PF05424">
    <property type="entry name" value="Duffy_binding"/>
    <property type="match status" value="1"/>
</dbReference>
<evidence type="ECO:0000259" key="3">
    <source>
        <dbReference type="Pfam" id="PF15447"/>
    </source>
</evidence>
<sequence length="410" mass="47497">MGPQKRPEPRYDQATSAKELLDKIGQQVHDKVHGDALQHSKGKLKGTLSEATFEEKPEGKQTPKDPCELKYGYHTTVTSGYDNENPCKYRPEVRFSYTEGAQCHSKKIRGSNGKNEGACAPFRRLHICDQNLEQIKTENITTHNLLVDVCQAAKFEAESLEKYRAKYQLTNLGFHTNICTELARSFADIGDIIRGKDLYLGNQEEKVKLENNLKRIFKEIYDNLNDEDVQKHYEDDDKGTENYYKLRNAWWEANRQEVWKAITCGAAGSKYFRHTCGTGTPTDDKCRCLIGDVPTYFDYVPQYLRWFEEWAEDFCRKKKKFLDIVKTNCRGKNGKIYCSGDGFDCTKTVRGIGKYAIGDECTKCSFWCRLYEKWIDNQKKEFLKQKKKCENEISGNEIYILEKKLVIILI</sequence>
<organism evidence="5 6">
    <name type="scientific">Plasmodium falciparum NF135/5.C10</name>
    <dbReference type="NCBI Taxonomy" id="1036726"/>
    <lineage>
        <taxon>Eukaryota</taxon>
        <taxon>Sar</taxon>
        <taxon>Alveolata</taxon>
        <taxon>Apicomplexa</taxon>
        <taxon>Aconoidasida</taxon>
        <taxon>Haemosporida</taxon>
        <taxon>Plasmodiidae</taxon>
        <taxon>Plasmodium</taxon>
        <taxon>Plasmodium (Laverania)</taxon>
    </lineage>
</organism>
<reference evidence="5 6" key="1">
    <citation type="submission" date="2013-02" db="EMBL/GenBank/DDBJ databases">
        <title>The Genome Annotation of Plasmodium falciparum NF135/5.C10.</title>
        <authorList>
            <consortium name="The Broad Institute Genome Sequencing Platform"/>
            <consortium name="The Broad Institute Genome Sequencing Center for Infectious Disease"/>
            <person name="Neafsey D."/>
            <person name="Hoffman S."/>
            <person name="Volkman S."/>
            <person name="Rosenthal P."/>
            <person name="Walker B."/>
            <person name="Young S.K."/>
            <person name="Zeng Q."/>
            <person name="Gargeya S."/>
            <person name="Fitzgerald M."/>
            <person name="Haas B."/>
            <person name="Abouelleil A."/>
            <person name="Allen A.W."/>
            <person name="Alvarado L."/>
            <person name="Arachchi H.M."/>
            <person name="Berlin A.M."/>
            <person name="Chapman S.B."/>
            <person name="Gainer-Dewar J."/>
            <person name="Goldberg J."/>
            <person name="Griggs A."/>
            <person name="Gujja S."/>
            <person name="Hansen M."/>
            <person name="Howarth C."/>
            <person name="Imamovic A."/>
            <person name="Ireland A."/>
            <person name="Larimer J."/>
            <person name="McCowan C."/>
            <person name="Murphy C."/>
            <person name="Pearson M."/>
            <person name="Poon T.W."/>
            <person name="Priest M."/>
            <person name="Roberts A."/>
            <person name="Saif S."/>
            <person name="Shea T."/>
            <person name="Sisk P."/>
            <person name="Sykes S."/>
            <person name="Wortman J."/>
            <person name="Nusbaum C."/>
            <person name="Birren B."/>
        </authorList>
    </citation>
    <scope>NUCLEOTIDE SEQUENCE [LARGE SCALE GENOMIC DNA]</scope>
    <source>
        <strain evidence="5 6">NF135/5.C10</strain>
    </source>
</reference>
<proteinExistence type="predicted"/>
<gene>
    <name evidence="5" type="ORF">PFNF135_02412</name>
</gene>
<dbReference type="AlphaFoldDB" id="W4IKB6"/>